<comment type="caution">
    <text evidence="1">The sequence shown here is derived from an EMBL/GenBank/DDBJ whole genome shotgun (WGS) entry which is preliminary data.</text>
</comment>
<keyword evidence="2" id="KW-1185">Reference proteome</keyword>
<gene>
    <name evidence="1" type="ORF">DCAF_LOCUS21745</name>
</gene>
<proteinExistence type="predicted"/>
<dbReference type="EMBL" id="CAWUPB010001173">
    <property type="protein sequence ID" value="CAK7349036.1"/>
    <property type="molecule type" value="Genomic_DNA"/>
</dbReference>
<dbReference type="Proteomes" id="UP001314170">
    <property type="component" value="Unassembled WGS sequence"/>
</dbReference>
<evidence type="ECO:0000313" key="1">
    <source>
        <dbReference type="EMBL" id="CAK7349036.1"/>
    </source>
</evidence>
<protein>
    <submittedName>
        <fullName evidence="1">Uncharacterized protein</fullName>
    </submittedName>
</protein>
<organism evidence="1 2">
    <name type="scientific">Dovyalis caffra</name>
    <dbReference type="NCBI Taxonomy" id="77055"/>
    <lineage>
        <taxon>Eukaryota</taxon>
        <taxon>Viridiplantae</taxon>
        <taxon>Streptophyta</taxon>
        <taxon>Embryophyta</taxon>
        <taxon>Tracheophyta</taxon>
        <taxon>Spermatophyta</taxon>
        <taxon>Magnoliopsida</taxon>
        <taxon>eudicotyledons</taxon>
        <taxon>Gunneridae</taxon>
        <taxon>Pentapetalae</taxon>
        <taxon>rosids</taxon>
        <taxon>fabids</taxon>
        <taxon>Malpighiales</taxon>
        <taxon>Salicaceae</taxon>
        <taxon>Flacourtieae</taxon>
        <taxon>Dovyalis</taxon>
    </lineage>
</organism>
<reference evidence="1 2" key="1">
    <citation type="submission" date="2024-01" db="EMBL/GenBank/DDBJ databases">
        <authorList>
            <person name="Waweru B."/>
        </authorList>
    </citation>
    <scope>NUCLEOTIDE SEQUENCE [LARGE SCALE GENOMIC DNA]</scope>
</reference>
<sequence>MKVAVLIDRGATYNFITSDLVAKSKLPIFEPTKYGVVMGSGNKLPEVEFVRS</sequence>
<dbReference type="AlphaFoldDB" id="A0AAV1SFA2"/>
<evidence type="ECO:0000313" key="2">
    <source>
        <dbReference type="Proteomes" id="UP001314170"/>
    </source>
</evidence>
<accession>A0AAV1SFA2</accession>
<name>A0AAV1SFA2_9ROSI</name>